<feature type="transmembrane region" description="Helical" evidence="8">
    <location>
        <begin position="14"/>
        <end position="36"/>
    </location>
</feature>
<evidence type="ECO:0000256" key="5">
    <source>
        <dbReference type="ARBA" id="ARBA00022989"/>
    </source>
</evidence>
<dbReference type="RefSeq" id="WP_014977345.1">
    <property type="nucleotide sequence ID" value="NC_018678.1"/>
</dbReference>
<dbReference type="Gene3D" id="1.20.1080.10">
    <property type="entry name" value="Glycerol uptake facilitator protein"/>
    <property type="match status" value="1"/>
</dbReference>
<reference evidence="10" key="1">
    <citation type="journal article" date="2012" name="Sci. Rep.">
        <title>Genomes of surface isolates of Alteromonas macleodii: the life of a widespread marine opportunistic copiotroph.</title>
        <authorList>
            <person name="Lopez-Perez M."/>
            <person name="Gonzaga A."/>
            <person name="Martin-Cuadrado A.B."/>
            <person name="Onyshchenko O."/>
            <person name="Ghavidel A."/>
            <person name="Ghai R."/>
            <person name="Rodriguez-Valera F."/>
        </authorList>
    </citation>
    <scope>NUCLEOTIDE SEQUENCE [LARGE SCALE GENOMIC DNA]</scope>
    <source>
        <strain evidence="10">English Channel 673</strain>
    </source>
</reference>
<comment type="similarity">
    <text evidence="2 7">Belongs to the MIP/aquaporin (TC 1.A.8) family.</text>
</comment>
<gene>
    <name evidence="9" type="ordered locus">AMEC673_15685</name>
</gene>
<keyword evidence="4 7" id="KW-0812">Transmembrane</keyword>
<dbReference type="AlphaFoldDB" id="A0AB33A286"/>
<feature type="transmembrane region" description="Helical" evidence="8">
    <location>
        <begin position="89"/>
        <end position="111"/>
    </location>
</feature>
<dbReference type="CDD" id="cd00333">
    <property type="entry name" value="MIP"/>
    <property type="match status" value="1"/>
</dbReference>
<evidence type="ECO:0000256" key="2">
    <source>
        <dbReference type="ARBA" id="ARBA00006175"/>
    </source>
</evidence>
<protein>
    <submittedName>
        <fullName evidence="9">Glycerol uptake facilitator protein GlpF</fullName>
    </submittedName>
</protein>
<organism evidence="9 10">
    <name type="scientific">Alteromonas macleodii (strain English Channel 673)</name>
    <dbReference type="NCBI Taxonomy" id="1004788"/>
    <lineage>
        <taxon>Bacteria</taxon>
        <taxon>Pseudomonadati</taxon>
        <taxon>Pseudomonadota</taxon>
        <taxon>Gammaproteobacteria</taxon>
        <taxon>Alteromonadales</taxon>
        <taxon>Alteromonadaceae</taxon>
        <taxon>Alteromonas/Salinimonas group</taxon>
        <taxon>Alteromonas</taxon>
    </lineage>
</organism>
<comment type="subcellular location">
    <subcellularLocation>
        <location evidence="1">Membrane</location>
        <topology evidence="1">Multi-pass membrane protein</topology>
    </subcellularLocation>
</comment>
<evidence type="ECO:0000256" key="3">
    <source>
        <dbReference type="ARBA" id="ARBA00022448"/>
    </source>
</evidence>
<dbReference type="PANTHER" id="PTHR43829">
    <property type="entry name" value="AQUAPORIN OR AQUAGLYCEROPORIN RELATED"/>
    <property type="match status" value="1"/>
</dbReference>
<evidence type="ECO:0000313" key="10">
    <source>
        <dbReference type="Proteomes" id="UP000006296"/>
    </source>
</evidence>
<dbReference type="GO" id="GO:0015254">
    <property type="term" value="F:glycerol channel activity"/>
    <property type="evidence" value="ECO:0007669"/>
    <property type="project" value="TreeGrafter"/>
</dbReference>
<keyword evidence="3 7" id="KW-0813">Transport</keyword>
<dbReference type="InterPro" id="IPR022357">
    <property type="entry name" value="MIP_CS"/>
</dbReference>
<dbReference type="InterPro" id="IPR000425">
    <property type="entry name" value="MIP"/>
</dbReference>
<dbReference type="InterPro" id="IPR050363">
    <property type="entry name" value="MIP/Aquaporin"/>
</dbReference>
<dbReference type="Proteomes" id="UP000006296">
    <property type="component" value="Chromosome"/>
</dbReference>
<evidence type="ECO:0000256" key="8">
    <source>
        <dbReference type="SAM" id="Phobius"/>
    </source>
</evidence>
<sequence length="289" mass="30864">MLPLSEPTLVRQCIAEFVGTGILVFFGVGAVAALVLTGASFGQWEMSILWGVGVSIAIYCTAGVSGAHINPAVTIALAMFHGFEKHKVAPYIASQFLGAFCSAALIYSLYYQLFVDYELAHNLSRESIGALATAGIFATYPHEALSFWGAFSVEFVITAVLMFAILALGDEKNGAPRGAMNPLLVGLLIAVIGASLGPLTGFAMNPARDFGPRLFTYFAGWEYSLSGAKDIPYFIIPIFAPIFGACFGAWLYPTLIGHSLSQESHGCTIPNDCEAPVIRNTSETRIERG</sequence>
<feature type="transmembrane region" description="Helical" evidence="8">
    <location>
        <begin position="181"/>
        <end position="204"/>
    </location>
</feature>
<dbReference type="KEGG" id="amg:AMEC673_15685"/>
<feature type="transmembrane region" description="Helical" evidence="8">
    <location>
        <begin position="231"/>
        <end position="252"/>
    </location>
</feature>
<evidence type="ECO:0000256" key="6">
    <source>
        <dbReference type="ARBA" id="ARBA00023136"/>
    </source>
</evidence>
<accession>A0AB33A286</accession>
<feature type="transmembrane region" description="Helical" evidence="8">
    <location>
        <begin position="48"/>
        <end position="69"/>
    </location>
</feature>
<evidence type="ECO:0000256" key="7">
    <source>
        <dbReference type="RuleBase" id="RU000477"/>
    </source>
</evidence>
<keyword evidence="6 8" id="KW-0472">Membrane</keyword>
<dbReference type="InterPro" id="IPR023271">
    <property type="entry name" value="Aquaporin-like"/>
</dbReference>
<dbReference type="EMBL" id="CP003844">
    <property type="protein sequence ID" value="AFT75819.1"/>
    <property type="molecule type" value="Genomic_DNA"/>
</dbReference>
<dbReference type="PROSITE" id="PS00221">
    <property type="entry name" value="MIP"/>
    <property type="match status" value="1"/>
</dbReference>
<evidence type="ECO:0000256" key="1">
    <source>
        <dbReference type="ARBA" id="ARBA00004141"/>
    </source>
</evidence>
<proteinExistence type="inferred from homology"/>
<name>A0AB33A286_ALTME</name>
<keyword evidence="5 8" id="KW-1133">Transmembrane helix</keyword>
<dbReference type="PANTHER" id="PTHR43829:SF9">
    <property type="entry name" value="AQUAPORIN-9"/>
    <property type="match status" value="1"/>
</dbReference>
<dbReference type="SUPFAM" id="SSF81338">
    <property type="entry name" value="Aquaporin-like"/>
    <property type="match status" value="1"/>
</dbReference>
<dbReference type="PRINTS" id="PR00783">
    <property type="entry name" value="MINTRINSICP"/>
</dbReference>
<dbReference type="Pfam" id="PF00230">
    <property type="entry name" value="MIP"/>
    <property type="match status" value="1"/>
</dbReference>
<feature type="transmembrane region" description="Helical" evidence="8">
    <location>
        <begin position="147"/>
        <end position="169"/>
    </location>
</feature>
<evidence type="ECO:0000313" key="9">
    <source>
        <dbReference type="EMBL" id="AFT75819.1"/>
    </source>
</evidence>
<dbReference type="GO" id="GO:0005886">
    <property type="term" value="C:plasma membrane"/>
    <property type="evidence" value="ECO:0007669"/>
    <property type="project" value="TreeGrafter"/>
</dbReference>
<evidence type="ECO:0000256" key="4">
    <source>
        <dbReference type="ARBA" id="ARBA00022692"/>
    </source>
</evidence>
<dbReference type="NCBIfam" id="TIGR00861">
    <property type="entry name" value="MIP"/>
    <property type="match status" value="1"/>
</dbReference>